<protein>
    <submittedName>
        <fullName evidence="2">Uncharacterized protein</fullName>
    </submittedName>
</protein>
<organism evidence="2 3">
    <name type="scientific">Patella caerulea</name>
    <name type="common">Rayed Mediterranean limpet</name>
    <dbReference type="NCBI Taxonomy" id="87958"/>
    <lineage>
        <taxon>Eukaryota</taxon>
        <taxon>Metazoa</taxon>
        <taxon>Spiralia</taxon>
        <taxon>Lophotrochozoa</taxon>
        <taxon>Mollusca</taxon>
        <taxon>Gastropoda</taxon>
        <taxon>Patellogastropoda</taxon>
        <taxon>Patelloidea</taxon>
        <taxon>Patellidae</taxon>
        <taxon>Patella</taxon>
    </lineage>
</organism>
<comment type="caution">
    <text evidence="2">The sequence shown here is derived from an EMBL/GenBank/DDBJ whole genome shotgun (WGS) entry which is preliminary data.</text>
</comment>
<evidence type="ECO:0000313" key="3">
    <source>
        <dbReference type="Proteomes" id="UP001347796"/>
    </source>
</evidence>
<evidence type="ECO:0000313" key="2">
    <source>
        <dbReference type="EMBL" id="KAK6172652.1"/>
    </source>
</evidence>
<reference evidence="2 3" key="1">
    <citation type="submission" date="2024-01" db="EMBL/GenBank/DDBJ databases">
        <title>The genome of the rayed Mediterranean limpet Patella caerulea (Linnaeus, 1758).</title>
        <authorList>
            <person name="Anh-Thu Weber A."/>
            <person name="Halstead-Nussloch G."/>
        </authorList>
    </citation>
    <scope>NUCLEOTIDE SEQUENCE [LARGE SCALE GENOMIC DNA]</scope>
    <source>
        <strain evidence="2">AATW-2023a</strain>
        <tissue evidence="2">Whole specimen</tissue>
    </source>
</reference>
<evidence type="ECO:0000256" key="1">
    <source>
        <dbReference type="SAM" id="MobiDB-lite"/>
    </source>
</evidence>
<dbReference type="EMBL" id="JAZGQO010000011">
    <property type="protein sequence ID" value="KAK6172652.1"/>
    <property type="molecule type" value="Genomic_DNA"/>
</dbReference>
<name>A0AAN8J8D3_PATCE</name>
<proteinExistence type="predicted"/>
<dbReference type="AlphaFoldDB" id="A0AAN8J8D3"/>
<accession>A0AAN8J8D3</accession>
<dbReference type="Proteomes" id="UP001347796">
    <property type="component" value="Unassembled WGS sequence"/>
</dbReference>
<keyword evidence="3" id="KW-1185">Reference proteome</keyword>
<sequence>MGKAPKTWKLQEEETLSSLFDSWRNRLVYYMQQQDKRFAKLLVGLDPADEQAPIMWQKETSENPNDNFTDDKEDTPDSLTAVQKAKSQNDMLGFISEYSPPLLADDIKRASTSFENICKKIHKYYGFKQSEAQFMKFAEIAWETGERPEKLYQRAVAHLQDNLLRQDSQLVHDRENPVRNYVPYCGTFSYSQMDGIDSSWPSCHSQTNICL</sequence>
<gene>
    <name evidence="2" type="ORF">SNE40_016266</name>
</gene>
<feature type="region of interest" description="Disordered" evidence="1">
    <location>
        <begin position="56"/>
        <end position="76"/>
    </location>
</feature>